<dbReference type="InterPro" id="IPR049557">
    <property type="entry name" value="Transketolase_CS"/>
</dbReference>
<reference evidence="22 23" key="1">
    <citation type="submission" date="2011-08" db="EMBL/GenBank/DDBJ databases">
        <title>The Genome Sequence of Eubacteriaceae bacterium ACC19a.</title>
        <authorList>
            <consortium name="The Broad Institute Genome Sequencing Platform"/>
            <person name="Earl A."/>
            <person name="Ward D."/>
            <person name="Feldgarden M."/>
            <person name="Gevers D."/>
            <person name="Sizova M."/>
            <person name="Hazen A."/>
            <person name="Epstein S."/>
            <person name="Young S.K."/>
            <person name="Zeng Q."/>
            <person name="Gargeya S."/>
            <person name="Fitzgerald M."/>
            <person name="Haas B."/>
            <person name="Abouelleil A."/>
            <person name="Alvarado L."/>
            <person name="Arachchi H.M."/>
            <person name="Berlin A."/>
            <person name="Brown A."/>
            <person name="Chapman S.B."/>
            <person name="Chen Z."/>
            <person name="Dunbar C."/>
            <person name="Freedman E."/>
            <person name="Gearin G."/>
            <person name="Gellesch M."/>
            <person name="Goldberg J."/>
            <person name="Griggs A."/>
            <person name="Gujja S."/>
            <person name="Heiman D."/>
            <person name="Howarth C."/>
            <person name="Larson L."/>
            <person name="Lui A."/>
            <person name="MacDonald P.J.P."/>
            <person name="Montmayeur A."/>
            <person name="Murphy C."/>
            <person name="Neiman D."/>
            <person name="Pearson M."/>
            <person name="Priest M."/>
            <person name="Roberts A."/>
            <person name="Saif S."/>
            <person name="Shea T."/>
            <person name="Shenoy N."/>
            <person name="Sisk P."/>
            <person name="Stolte C."/>
            <person name="Sykes S."/>
            <person name="Wortman J."/>
            <person name="Nusbaum C."/>
            <person name="Birren B."/>
        </authorList>
    </citation>
    <scope>NUCLEOTIDE SEQUENCE [LARGE SCALE GENOMIC DNA]</scope>
    <source>
        <strain evidence="22 23">ACC19a</strain>
    </source>
</reference>
<keyword evidence="8 20" id="KW-0808">Transferase</keyword>
<dbReference type="FunFam" id="3.40.50.920:FF:000003">
    <property type="entry name" value="Transketolase"/>
    <property type="match status" value="1"/>
</dbReference>
<dbReference type="Pfam" id="PF02779">
    <property type="entry name" value="Transket_pyr"/>
    <property type="match status" value="1"/>
</dbReference>
<feature type="site" description="Important for catalytic activity" evidence="19">
    <location>
        <position position="26"/>
    </location>
</feature>
<dbReference type="HOGENOM" id="CLU_009227_0_0_9"/>
<evidence type="ECO:0000256" key="2">
    <source>
        <dbReference type="ARBA" id="ARBA00001936"/>
    </source>
</evidence>
<keyword evidence="12 17" id="KW-0786">Thiamine pyrophosphate</keyword>
<organism evidence="22 23">
    <name type="scientific">Peptoanaerobacter stomatis</name>
    <dbReference type="NCBI Taxonomy" id="796937"/>
    <lineage>
        <taxon>Bacteria</taxon>
        <taxon>Bacillati</taxon>
        <taxon>Bacillota</taxon>
        <taxon>Clostridia</taxon>
        <taxon>Peptostreptococcales</taxon>
        <taxon>Filifactoraceae</taxon>
        <taxon>Peptoanaerobacter</taxon>
    </lineage>
</organism>
<dbReference type="BioCyc" id="EBAC796937-HMP:GMGH-2179-MONOMER"/>
<comment type="cofactor">
    <cofactor evidence="3">
        <name>Co(2+)</name>
        <dbReference type="ChEBI" id="CHEBI:48828"/>
    </cofactor>
</comment>
<evidence type="ECO:0000259" key="21">
    <source>
        <dbReference type="SMART" id="SM00861"/>
    </source>
</evidence>
<feature type="binding site" evidence="16">
    <location>
        <position position="356"/>
    </location>
    <ligand>
        <name>substrate</name>
    </ligand>
</feature>
<evidence type="ECO:0000256" key="10">
    <source>
        <dbReference type="ARBA" id="ARBA00022837"/>
    </source>
</evidence>
<evidence type="ECO:0000256" key="13">
    <source>
        <dbReference type="ARBA" id="ARBA00049473"/>
    </source>
</evidence>
<keyword evidence="10 20" id="KW-0106">Calcium</keyword>
<evidence type="ECO:0000256" key="20">
    <source>
        <dbReference type="RuleBase" id="RU004996"/>
    </source>
</evidence>
<dbReference type="SMART" id="SM00861">
    <property type="entry name" value="Transket_pyr"/>
    <property type="match status" value="1"/>
</dbReference>
<dbReference type="RefSeq" id="WP_009526367.1">
    <property type="nucleotide sequence ID" value="NZ_JH414570.1"/>
</dbReference>
<dbReference type="CDD" id="cd02012">
    <property type="entry name" value="TPP_TK"/>
    <property type="match status" value="1"/>
</dbReference>
<evidence type="ECO:0000256" key="8">
    <source>
        <dbReference type="ARBA" id="ARBA00022679"/>
    </source>
</evidence>
<comment type="cofactor">
    <cofactor evidence="2">
        <name>Mn(2+)</name>
        <dbReference type="ChEBI" id="CHEBI:29035"/>
    </cofactor>
</comment>
<evidence type="ECO:0000256" key="16">
    <source>
        <dbReference type="PIRSR" id="PIRSR605478-2"/>
    </source>
</evidence>
<dbReference type="FunFam" id="3.40.50.970:FF:000004">
    <property type="entry name" value="Transketolase"/>
    <property type="match status" value="1"/>
</dbReference>
<evidence type="ECO:0000256" key="9">
    <source>
        <dbReference type="ARBA" id="ARBA00022723"/>
    </source>
</evidence>
<dbReference type="InterPro" id="IPR020826">
    <property type="entry name" value="Transketolase_BS"/>
</dbReference>
<feature type="binding site" evidence="16">
    <location>
        <position position="383"/>
    </location>
    <ligand>
        <name>substrate</name>
    </ligand>
</feature>
<sequence length="660" mass="72579">MSIVQKSINAIRILSADQIQKANSGHPGLPLGAAPMAYTIWSKMNINPKNPKWINRDRFVLSAGHGSAMLYSLLHLFGFEGMGIDELKNFRQLNSKTPGHPEYGHTSGVEVSTGPLGAGMSNAVGLAIAEQYLASQFNEDNYNIIDHYTYVLGGDGCMMEGITSEAMSLAGTLKLSKLIVFYDSNNITIEGNTDTAFTEDVKKRFESYGFQIIEVDDGNDIDKISSAIDAAKADKQRPSLIIVKTIIGYGAGKKQGTASVHGEPLGEEGVSVLRQSLSWDENEPFKISDDIYAHYKTLAQNGEEKENSWNKLFDEYSKKYPDKKSKWDDFFSDKFEKDLSNNEDFWKFADKPNATRASSGEVINKLKDIFPNLLGGSADLAPSNKTLMNNIDYFSPENRAGRNIHFGVRELAMGGIMNGIAIHSCLKIFAGTFFVFSDYIKPMIRLAALMGLPTTYVLTHDSIGVGEDGPTHEPIEQLAMLRTIPNINVFRPCDYTETACAYYSAMTSKHTPTAIALTRQNLKQIPTSSKEALKGGYVIKKEKDNNIDLIIIATGSEVALAIDAAQKLEQENKSVRVVSMPCTNIFDRQDSEYKNSILPNNVRARLAIEAGNTLSMSKYVGLDGKVIGIDTFGASAPANVLFNEFGFTIENVVETAKELL</sequence>
<feature type="domain" description="Transketolase-like pyrimidine-binding" evidence="21">
    <location>
        <begin position="353"/>
        <end position="524"/>
    </location>
</feature>
<feature type="binding site" evidence="16">
    <location>
        <position position="261"/>
    </location>
    <ligand>
        <name>substrate</name>
    </ligand>
</feature>
<feature type="binding site" evidence="18">
    <location>
        <position position="155"/>
    </location>
    <ligand>
        <name>Mg(2+)</name>
        <dbReference type="ChEBI" id="CHEBI:18420"/>
    </ligand>
</feature>
<dbReference type="InterPro" id="IPR009014">
    <property type="entry name" value="Transketo_C/PFOR_II"/>
</dbReference>
<evidence type="ECO:0000256" key="7">
    <source>
        <dbReference type="ARBA" id="ARBA00013152"/>
    </source>
</evidence>
<evidence type="ECO:0000256" key="17">
    <source>
        <dbReference type="PIRSR" id="PIRSR605478-3"/>
    </source>
</evidence>
<feature type="binding site" evidence="17">
    <location>
        <begin position="114"/>
        <end position="116"/>
    </location>
    <ligand>
        <name>thiamine diphosphate</name>
        <dbReference type="ChEBI" id="CHEBI:58937"/>
    </ligand>
</feature>
<feature type="binding site" evidence="18">
    <location>
        <position position="185"/>
    </location>
    <ligand>
        <name>Mg(2+)</name>
        <dbReference type="ChEBI" id="CHEBI:18420"/>
    </ligand>
</feature>
<dbReference type="InterPro" id="IPR029061">
    <property type="entry name" value="THDP-binding"/>
</dbReference>
<feature type="binding site" evidence="17">
    <location>
        <position position="261"/>
    </location>
    <ligand>
        <name>thiamine diphosphate</name>
        <dbReference type="ChEBI" id="CHEBI:58937"/>
    </ligand>
</feature>
<feature type="binding site" evidence="17">
    <location>
        <position position="436"/>
    </location>
    <ligand>
        <name>thiamine diphosphate</name>
        <dbReference type="ChEBI" id="CHEBI:58937"/>
    </ligand>
</feature>
<dbReference type="InterPro" id="IPR033247">
    <property type="entry name" value="Transketolase_fam"/>
</dbReference>
<dbReference type="CDD" id="cd07033">
    <property type="entry name" value="TPP_PYR_DXS_TK_like"/>
    <property type="match status" value="1"/>
</dbReference>
<evidence type="ECO:0000256" key="4">
    <source>
        <dbReference type="ARBA" id="ARBA00002931"/>
    </source>
</evidence>
<keyword evidence="11 18" id="KW-0460">Magnesium</keyword>
<dbReference type="PATRIC" id="fig|796937.3.peg.1405"/>
<evidence type="ECO:0000256" key="3">
    <source>
        <dbReference type="ARBA" id="ARBA00001941"/>
    </source>
</evidence>
<gene>
    <name evidence="22" type="ORF">HMPREF9629_02151</name>
</gene>
<dbReference type="GO" id="GO:0006098">
    <property type="term" value="P:pentose-phosphate shunt"/>
    <property type="evidence" value="ECO:0007669"/>
    <property type="project" value="TreeGrafter"/>
</dbReference>
<dbReference type="SUPFAM" id="SSF52518">
    <property type="entry name" value="Thiamin diphosphate-binding fold (THDP-binding)"/>
    <property type="match status" value="2"/>
</dbReference>
<dbReference type="InterPro" id="IPR055152">
    <property type="entry name" value="Transketolase-like_C_2"/>
</dbReference>
<comment type="catalytic activity">
    <reaction evidence="13 20">
        <text>D-sedoheptulose 7-phosphate + D-glyceraldehyde 3-phosphate = aldehydo-D-ribose 5-phosphate + D-xylulose 5-phosphate</text>
        <dbReference type="Rhea" id="RHEA:10508"/>
        <dbReference type="ChEBI" id="CHEBI:57483"/>
        <dbReference type="ChEBI" id="CHEBI:57737"/>
        <dbReference type="ChEBI" id="CHEBI:58273"/>
        <dbReference type="ChEBI" id="CHEBI:59776"/>
        <dbReference type="EC" id="2.2.1.1"/>
    </reaction>
</comment>
<dbReference type="GO" id="GO:0046872">
    <property type="term" value="F:metal ion binding"/>
    <property type="evidence" value="ECO:0007669"/>
    <property type="project" value="UniProtKB-KW"/>
</dbReference>
<evidence type="ECO:0000313" key="23">
    <source>
        <dbReference type="Proteomes" id="UP000006437"/>
    </source>
</evidence>
<feature type="binding site" evidence="16">
    <location>
        <position position="468"/>
    </location>
    <ligand>
        <name>substrate</name>
    </ligand>
</feature>
<feature type="binding site" evidence="17">
    <location>
        <position position="185"/>
    </location>
    <ligand>
        <name>thiamine diphosphate</name>
        <dbReference type="ChEBI" id="CHEBI:58937"/>
    </ligand>
</feature>
<feature type="binding site" evidence="16">
    <location>
        <position position="519"/>
    </location>
    <ligand>
        <name>substrate</name>
    </ligand>
</feature>
<dbReference type="InterPro" id="IPR005478">
    <property type="entry name" value="Transketolase_bac-like"/>
</dbReference>
<evidence type="ECO:0000256" key="11">
    <source>
        <dbReference type="ARBA" id="ARBA00022842"/>
    </source>
</evidence>
<dbReference type="Proteomes" id="UP000006437">
    <property type="component" value="Unassembled WGS sequence"/>
</dbReference>
<evidence type="ECO:0000256" key="5">
    <source>
        <dbReference type="ARBA" id="ARBA00007131"/>
    </source>
</evidence>
<dbReference type="InterPro" id="IPR005475">
    <property type="entry name" value="Transketolase-like_Pyr-bd"/>
</dbReference>
<dbReference type="Pfam" id="PF22613">
    <property type="entry name" value="Transketolase_C_1"/>
    <property type="match status" value="1"/>
</dbReference>
<name>G9X1A7_9FIRM</name>
<evidence type="ECO:0000256" key="15">
    <source>
        <dbReference type="PIRSR" id="PIRSR605478-1"/>
    </source>
</evidence>
<feature type="binding site" evidence="16">
    <location>
        <position position="26"/>
    </location>
    <ligand>
        <name>substrate</name>
    </ligand>
</feature>
<comment type="subunit">
    <text evidence="6 20">Homodimer.</text>
</comment>
<keyword evidence="9 18" id="KW-0479">Metal-binding</keyword>
<dbReference type="EC" id="2.2.1.1" evidence="7 14"/>
<dbReference type="AlphaFoldDB" id="G9X1A7"/>
<proteinExistence type="inferred from homology"/>
<feature type="site" description="Important for catalytic activity" evidence="19">
    <location>
        <position position="261"/>
    </location>
</feature>
<dbReference type="PANTHER" id="PTHR43522:SF2">
    <property type="entry name" value="TRANSKETOLASE 1-RELATED"/>
    <property type="match status" value="1"/>
</dbReference>
<dbReference type="Gene3D" id="3.40.50.970">
    <property type="match status" value="2"/>
</dbReference>
<comment type="function">
    <text evidence="4 20">Catalyzes the transfer of a two-carbon ketol group from a ketose donor to an aldose acceptor, via a covalent intermediate with the cofactor thiamine pyrophosphate.</text>
</comment>
<dbReference type="Gene3D" id="3.40.50.920">
    <property type="match status" value="1"/>
</dbReference>
<feature type="active site" description="Proton donor" evidence="15">
    <location>
        <position position="410"/>
    </location>
</feature>
<comment type="caution">
    <text evidence="22">The sequence shown here is derived from an EMBL/GenBank/DDBJ whole genome shotgun (WGS) entry which is preliminary data.</text>
</comment>
<dbReference type="SUPFAM" id="SSF52922">
    <property type="entry name" value="TK C-terminal domain-like"/>
    <property type="match status" value="1"/>
</dbReference>
<dbReference type="Pfam" id="PF00456">
    <property type="entry name" value="Transketolase_N"/>
    <property type="match status" value="1"/>
</dbReference>
<feature type="binding site" evidence="17">
    <location>
        <position position="65"/>
    </location>
    <ligand>
        <name>thiamine diphosphate</name>
        <dbReference type="ChEBI" id="CHEBI:58937"/>
    </ligand>
</feature>
<evidence type="ECO:0000256" key="1">
    <source>
        <dbReference type="ARBA" id="ARBA00001913"/>
    </source>
</evidence>
<comment type="cofactor">
    <cofactor evidence="18">
        <name>Mg(2+)</name>
        <dbReference type="ChEBI" id="CHEBI:18420"/>
    </cofactor>
    <text evidence="18">Binds 1 Mg(2+) ion per subunit. Can also utilize other divalent metal cations, such as Ca(2+), Mn(2+) and Co(2+).</text>
</comment>
<protein>
    <recommendedName>
        <fullName evidence="7 14">Transketolase</fullName>
        <ecNumber evidence="7 14">2.2.1.1</ecNumber>
    </recommendedName>
</protein>
<dbReference type="PROSITE" id="PS00801">
    <property type="entry name" value="TRANSKETOLASE_1"/>
    <property type="match status" value="1"/>
</dbReference>
<evidence type="ECO:0000256" key="6">
    <source>
        <dbReference type="ARBA" id="ARBA00011738"/>
    </source>
</evidence>
<comment type="cofactor">
    <cofactor evidence="1">
        <name>Ca(2+)</name>
        <dbReference type="ChEBI" id="CHEBI:29108"/>
    </cofactor>
</comment>
<dbReference type="GO" id="GO:0004802">
    <property type="term" value="F:transketolase activity"/>
    <property type="evidence" value="ECO:0007669"/>
    <property type="project" value="UniProtKB-UniRule"/>
</dbReference>
<dbReference type="NCBIfam" id="TIGR00232">
    <property type="entry name" value="tktlase_bact"/>
    <property type="match status" value="1"/>
</dbReference>
<feature type="binding site" evidence="17">
    <location>
        <position position="156"/>
    </location>
    <ligand>
        <name>thiamine diphosphate</name>
        <dbReference type="ChEBI" id="CHEBI:58937"/>
    </ligand>
</feature>
<evidence type="ECO:0000256" key="19">
    <source>
        <dbReference type="PIRSR" id="PIRSR605478-5"/>
    </source>
</evidence>
<feature type="binding site" evidence="18">
    <location>
        <position position="187"/>
    </location>
    <ligand>
        <name>Mg(2+)</name>
        <dbReference type="ChEBI" id="CHEBI:18420"/>
    </ligand>
</feature>
<feature type="binding site" evidence="16">
    <location>
        <position position="460"/>
    </location>
    <ligand>
        <name>substrate</name>
    </ligand>
</feature>
<evidence type="ECO:0000256" key="12">
    <source>
        <dbReference type="ARBA" id="ARBA00023052"/>
    </source>
</evidence>
<comment type="similarity">
    <text evidence="5 20">Belongs to the transketolase family.</text>
</comment>
<evidence type="ECO:0000256" key="18">
    <source>
        <dbReference type="PIRSR" id="PIRSR605478-4"/>
    </source>
</evidence>
<dbReference type="InterPro" id="IPR005474">
    <property type="entry name" value="Transketolase_N"/>
</dbReference>
<dbReference type="PANTHER" id="PTHR43522">
    <property type="entry name" value="TRANSKETOLASE"/>
    <property type="match status" value="1"/>
</dbReference>
<evidence type="ECO:0000256" key="14">
    <source>
        <dbReference type="NCBIfam" id="TIGR00232"/>
    </source>
</evidence>
<comment type="cofactor">
    <cofactor evidence="20">
        <name>Mg(2+)</name>
        <dbReference type="ChEBI" id="CHEBI:18420"/>
    </cofactor>
    <cofactor evidence="20">
        <name>Ca(2+)</name>
        <dbReference type="ChEBI" id="CHEBI:29108"/>
    </cofactor>
    <cofactor evidence="20">
        <name>Mn(2+)</name>
        <dbReference type="ChEBI" id="CHEBI:29035"/>
    </cofactor>
    <cofactor evidence="20">
        <name>Co(2+)</name>
        <dbReference type="ChEBI" id="CHEBI:48828"/>
    </cofactor>
    <text evidence="20">Binds 1 Mg(2+) ion per subunit. Can also utilize other divalent metal cations, such as Ca(2+), Mn(2+) and Co(2+).</text>
</comment>
<dbReference type="FunFam" id="3.40.50.970:FF:000045">
    <property type="entry name" value="Transketolase"/>
    <property type="match status" value="1"/>
</dbReference>
<evidence type="ECO:0000313" key="22">
    <source>
        <dbReference type="EMBL" id="EHL14528.1"/>
    </source>
</evidence>
<feature type="binding site" evidence="16">
    <location>
        <position position="472"/>
    </location>
    <ligand>
        <name>substrate</name>
    </ligand>
</feature>
<dbReference type="PROSITE" id="PS00802">
    <property type="entry name" value="TRANSKETOLASE_2"/>
    <property type="match status" value="1"/>
</dbReference>
<dbReference type="EMBL" id="AFZE01000026">
    <property type="protein sequence ID" value="EHL14528.1"/>
    <property type="molecule type" value="Genomic_DNA"/>
</dbReference>
<dbReference type="GO" id="GO:0005829">
    <property type="term" value="C:cytosol"/>
    <property type="evidence" value="ECO:0007669"/>
    <property type="project" value="TreeGrafter"/>
</dbReference>
<accession>G9X1A7</accession>
<comment type="cofactor">
    <cofactor evidence="17">
        <name>thiamine diphosphate</name>
        <dbReference type="ChEBI" id="CHEBI:58937"/>
    </cofactor>
    <text evidence="17">Binds 1 thiamine pyrophosphate per subunit. During the reaction, the substrate forms a covalent intermediate with the cofactor.</text>
</comment>